<evidence type="ECO:0000259" key="1">
    <source>
        <dbReference type="Pfam" id="PF25583"/>
    </source>
</evidence>
<reference evidence="2 3" key="1">
    <citation type="submission" date="2019-10" db="EMBL/GenBank/DDBJ databases">
        <title>Extracellular Electron Transfer in a Candidatus Methanoperedens spp. Enrichment Culture.</title>
        <authorList>
            <person name="Berger S."/>
            <person name="Rangel Shaw D."/>
            <person name="Berben T."/>
            <person name="In 'T Zandt M."/>
            <person name="Frank J."/>
            <person name="Reimann J."/>
            <person name="Jetten M.S.M."/>
            <person name="Welte C.U."/>
        </authorList>
    </citation>
    <scope>NUCLEOTIDE SEQUENCE [LARGE SCALE GENOMIC DNA]</scope>
    <source>
        <strain evidence="2">SB12</strain>
    </source>
</reference>
<comment type="caution">
    <text evidence="2">The sequence shown here is derived from an EMBL/GenBank/DDBJ whole genome shotgun (WGS) entry which is preliminary data.</text>
</comment>
<gene>
    <name evidence="2" type="ORF">F9K24_13790</name>
</gene>
<dbReference type="Pfam" id="PF25583">
    <property type="entry name" value="WCX"/>
    <property type="match status" value="1"/>
</dbReference>
<dbReference type="AlphaFoldDB" id="A0A833H0B6"/>
<dbReference type="EMBL" id="WBUI01000014">
    <property type="protein sequence ID" value="KAB2931310.1"/>
    <property type="molecule type" value="Genomic_DNA"/>
</dbReference>
<sequence>MAITGKDQIVHGLEFTALAWRYHIKSHEQTLEQIAAVFAELLADGDEMPTLTLRNINNWKAKTEDFFGIGINLQQRSIILEGREFELASFYLRSFADSVNDEALRLVFSAFARERAPSQVTDPMEIMYRLVHLRFAIRHGLLTEIRYAKLMANDQSRLRLIRPLAVQSLDGLLDLTALDMRSGHLRHLLLSRITAIESDLFTAWNGQRFAEQGKAAVQPFEHGEYGNPVCDAVLELRGRSYIHFVHRFYVKHDIIASETGRVVIRLPGIGERRIRDIVFNYGEYCTLLEPAPLRERFAAIAEKIAGHHRRPDTNHGIATS</sequence>
<evidence type="ECO:0000313" key="2">
    <source>
        <dbReference type="EMBL" id="KAB2931310.1"/>
    </source>
</evidence>
<proteinExistence type="predicted"/>
<accession>A0A833H0B6</accession>
<name>A0A833H0B6_9LEPT</name>
<evidence type="ECO:0000313" key="3">
    <source>
        <dbReference type="Proteomes" id="UP000460298"/>
    </source>
</evidence>
<organism evidence="2 3">
    <name type="scientific">Leptonema illini</name>
    <dbReference type="NCBI Taxonomy" id="183"/>
    <lineage>
        <taxon>Bacteria</taxon>
        <taxon>Pseudomonadati</taxon>
        <taxon>Spirochaetota</taxon>
        <taxon>Spirochaetia</taxon>
        <taxon>Leptospirales</taxon>
        <taxon>Leptospiraceae</taxon>
        <taxon>Leptonema</taxon>
    </lineage>
</organism>
<dbReference type="Proteomes" id="UP000460298">
    <property type="component" value="Unassembled WGS sequence"/>
</dbReference>
<dbReference type="InterPro" id="IPR057727">
    <property type="entry name" value="WCX_dom"/>
</dbReference>
<feature type="domain" description="WCX" evidence="1">
    <location>
        <begin position="235"/>
        <end position="305"/>
    </location>
</feature>
<protein>
    <submittedName>
        <fullName evidence="2">WYL domain-containing protein</fullName>
    </submittedName>
</protein>